<dbReference type="EMBL" id="ML208434">
    <property type="protein sequence ID" value="TFK65510.1"/>
    <property type="molecule type" value="Genomic_DNA"/>
</dbReference>
<accession>A0ACD3AJ95</accession>
<name>A0ACD3AJ95_9AGAR</name>
<organism evidence="1 2">
    <name type="scientific">Pluteus cervinus</name>
    <dbReference type="NCBI Taxonomy" id="181527"/>
    <lineage>
        <taxon>Eukaryota</taxon>
        <taxon>Fungi</taxon>
        <taxon>Dikarya</taxon>
        <taxon>Basidiomycota</taxon>
        <taxon>Agaricomycotina</taxon>
        <taxon>Agaricomycetes</taxon>
        <taxon>Agaricomycetidae</taxon>
        <taxon>Agaricales</taxon>
        <taxon>Pluteineae</taxon>
        <taxon>Pluteaceae</taxon>
        <taxon>Pluteus</taxon>
    </lineage>
</organism>
<reference evidence="1 2" key="1">
    <citation type="journal article" date="2019" name="Nat. Ecol. Evol.">
        <title>Megaphylogeny resolves global patterns of mushroom evolution.</title>
        <authorList>
            <person name="Varga T."/>
            <person name="Krizsan K."/>
            <person name="Foldi C."/>
            <person name="Dima B."/>
            <person name="Sanchez-Garcia M."/>
            <person name="Sanchez-Ramirez S."/>
            <person name="Szollosi G.J."/>
            <person name="Szarkandi J.G."/>
            <person name="Papp V."/>
            <person name="Albert L."/>
            <person name="Andreopoulos W."/>
            <person name="Angelini C."/>
            <person name="Antonin V."/>
            <person name="Barry K.W."/>
            <person name="Bougher N.L."/>
            <person name="Buchanan P."/>
            <person name="Buyck B."/>
            <person name="Bense V."/>
            <person name="Catcheside P."/>
            <person name="Chovatia M."/>
            <person name="Cooper J."/>
            <person name="Damon W."/>
            <person name="Desjardin D."/>
            <person name="Finy P."/>
            <person name="Geml J."/>
            <person name="Haridas S."/>
            <person name="Hughes K."/>
            <person name="Justo A."/>
            <person name="Karasinski D."/>
            <person name="Kautmanova I."/>
            <person name="Kiss B."/>
            <person name="Kocsube S."/>
            <person name="Kotiranta H."/>
            <person name="LaButti K.M."/>
            <person name="Lechner B.E."/>
            <person name="Liimatainen K."/>
            <person name="Lipzen A."/>
            <person name="Lukacs Z."/>
            <person name="Mihaltcheva S."/>
            <person name="Morgado L.N."/>
            <person name="Niskanen T."/>
            <person name="Noordeloos M.E."/>
            <person name="Ohm R.A."/>
            <person name="Ortiz-Santana B."/>
            <person name="Ovrebo C."/>
            <person name="Racz N."/>
            <person name="Riley R."/>
            <person name="Savchenko A."/>
            <person name="Shiryaev A."/>
            <person name="Soop K."/>
            <person name="Spirin V."/>
            <person name="Szebenyi C."/>
            <person name="Tomsovsky M."/>
            <person name="Tulloss R.E."/>
            <person name="Uehling J."/>
            <person name="Grigoriev I.V."/>
            <person name="Vagvolgyi C."/>
            <person name="Papp T."/>
            <person name="Martin F.M."/>
            <person name="Miettinen O."/>
            <person name="Hibbett D.S."/>
            <person name="Nagy L.G."/>
        </authorList>
    </citation>
    <scope>NUCLEOTIDE SEQUENCE [LARGE SCALE GENOMIC DNA]</scope>
    <source>
        <strain evidence="1 2">NL-1719</strain>
    </source>
</reference>
<protein>
    <submittedName>
        <fullName evidence="1">Amidase signature enzyme</fullName>
    </submittedName>
</protein>
<keyword evidence="2" id="KW-1185">Reference proteome</keyword>
<evidence type="ECO:0000313" key="2">
    <source>
        <dbReference type="Proteomes" id="UP000308600"/>
    </source>
</evidence>
<proteinExistence type="predicted"/>
<dbReference type="Proteomes" id="UP000308600">
    <property type="component" value="Unassembled WGS sequence"/>
</dbReference>
<gene>
    <name evidence="1" type="ORF">BDN72DRAFT_860577</name>
</gene>
<sequence>MIFSFSQSAHQKACAWKRQQLAKQIDSLPSSYSSPSTPTDQAIHSLSIKEIVQRCNSGELAPPEVLCVYAKRAIQAHRKTNCLSDVMFEESLRTPAIANWVPGSDSDTTKDGDGSREKLLMGVPVSIKDTLNIFGHDTTIGFSQNVNKPAQKSSAMVQLLRDTGALVHAKTTVPTGLLSLETSSDIFGVTTNPYNKDFTPGASTGGGAALVACGGTKIEIGTDVGGSVRYPAHCCGIYSLKASAGRFPNWGNASSLPGMEAIPLVSSPLAQNLNDLEEFSRRVVLAKPWDYDHTCIPLPWRPVDLREDGRKLKWGVIWSDGIIPPTPACRRALANVVAALKQQGHEVVDYHPPNISQGLNIGYQLLFSDGGEQIRNATQPTERLNPSVLAILSLLSLPRLFKKFLSTLSRFHKDPINAELASIMHSQTILTQRQLVEQRDDYRAQWHESWVYHGLDFVLTPVYPLPAVQHGTSEKATLLSAGYTFLFSLLDYTAGVLPVTRVNSTLDYLPQPTASPSPSTTPYPTDKTKSHPQAPQETPQTYQPTNPICEAAYSIYNADKMHGLPIGVQIVGRRLEEEKVLEGMYVMEKALKDMGIGWKYESPLSLGLD</sequence>
<evidence type="ECO:0000313" key="1">
    <source>
        <dbReference type="EMBL" id="TFK65510.1"/>
    </source>
</evidence>